<proteinExistence type="predicted"/>
<name>A0ABT4D1I9_9CLOT</name>
<comment type="caution">
    <text evidence="1">The sequence shown here is derived from an EMBL/GenBank/DDBJ whole genome shotgun (WGS) entry which is preliminary data.</text>
</comment>
<evidence type="ECO:0000313" key="1">
    <source>
        <dbReference type="EMBL" id="MCY6485113.1"/>
    </source>
</evidence>
<organism evidence="1 2">
    <name type="scientific">Clostridium aestuarii</name>
    <dbReference type="NCBI Taxonomy" id="338193"/>
    <lineage>
        <taxon>Bacteria</taxon>
        <taxon>Bacillati</taxon>
        <taxon>Bacillota</taxon>
        <taxon>Clostridia</taxon>
        <taxon>Eubacteriales</taxon>
        <taxon>Clostridiaceae</taxon>
        <taxon>Clostridium</taxon>
    </lineage>
</organism>
<sequence length="113" mass="13358">MLKLFNKYNGEFGSLEVDFTEKRVNDAIQWQMVADKAEHDSKKFVHITRKMLNELFDTDRVEYALKDQNGLKRKVEDYLQEDNQQGGMDVSVIYDNNDNFSLHLDFNNNSFLK</sequence>
<dbReference type="RefSeq" id="WP_268041436.1">
    <property type="nucleotide sequence ID" value="NZ_JAPQER010000005.1"/>
</dbReference>
<gene>
    <name evidence="1" type="ORF">OW763_12270</name>
</gene>
<keyword evidence="2" id="KW-1185">Reference proteome</keyword>
<protein>
    <submittedName>
        <fullName evidence="1">Uncharacterized protein</fullName>
    </submittedName>
</protein>
<evidence type="ECO:0000313" key="2">
    <source>
        <dbReference type="Proteomes" id="UP001078443"/>
    </source>
</evidence>
<dbReference type="Proteomes" id="UP001078443">
    <property type="component" value="Unassembled WGS sequence"/>
</dbReference>
<dbReference type="EMBL" id="JAPQER010000005">
    <property type="protein sequence ID" value="MCY6485113.1"/>
    <property type="molecule type" value="Genomic_DNA"/>
</dbReference>
<reference evidence="1" key="1">
    <citation type="submission" date="2022-12" db="EMBL/GenBank/DDBJ databases">
        <authorList>
            <person name="Wang J."/>
        </authorList>
    </citation>
    <scope>NUCLEOTIDE SEQUENCE</scope>
    <source>
        <strain evidence="1">HY-45-18</strain>
    </source>
</reference>
<accession>A0ABT4D1I9</accession>